<keyword evidence="4" id="KW-1185">Reference proteome</keyword>
<dbReference type="Proteomes" id="UP001629214">
    <property type="component" value="Unassembled WGS sequence"/>
</dbReference>
<dbReference type="RefSeq" id="WP_408169191.1">
    <property type="nucleotide sequence ID" value="NZ_JAQQFR010000011.1"/>
</dbReference>
<evidence type="ECO:0000256" key="1">
    <source>
        <dbReference type="SAM" id="MobiDB-lite"/>
    </source>
</evidence>
<gene>
    <name evidence="3" type="ORF">PQR63_17070</name>
</gene>
<reference evidence="3 4" key="1">
    <citation type="journal article" date="2024" name="Chem. Sci.">
        <title>Discovery of megapolipeptins by genome mining of a Burkholderiales bacteria collection.</title>
        <authorList>
            <person name="Paulo B.S."/>
            <person name="Recchia M.J.J."/>
            <person name="Lee S."/>
            <person name="Fergusson C.H."/>
            <person name="Romanowski S.B."/>
            <person name="Hernandez A."/>
            <person name="Krull N."/>
            <person name="Liu D.Y."/>
            <person name="Cavanagh H."/>
            <person name="Bos A."/>
            <person name="Gray C.A."/>
            <person name="Murphy B.T."/>
            <person name="Linington R.G."/>
            <person name="Eustaquio A.S."/>
        </authorList>
    </citation>
    <scope>NUCLEOTIDE SEQUENCE [LARGE SCALE GENOMIC DNA]</scope>
    <source>
        <strain evidence="3 4">RL21-008-BIB-B</strain>
    </source>
</reference>
<feature type="region of interest" description="Disordered" evidence="1">
    <location>
        <begin position="60"/>
        <end position="99"/>
    </location>
</feature>
<name>A0ABW8ZC49_9BURK</name>
<feature type="domain" description="SPOR" evidence="2">
    <location>
        <begin position="148"/>
        <end position="229"/>
    </location>
</feature>
<protein>
    <submittedName>
        <fullName evidence="3">SPOR domain-containing protein</fullName>
    </submittedName>
</protein>
<sequence length="268" mass="28970">MLKLFFWLLLIANGVLFAVNRGYLGATASERHEPKRMAQQLQPETLTILPPNSEKLVTPARAAEQAAAAEADKSAKPAADAPAAPAPAPQAEPKADVKTDLKAEVKPAPKGETIACTEIGNFNTVEARKFEAQLTSLHLPAKAVPRSVQEAGSHMVYIPSQDGKDGADRKAAELRRLGIQDFYVIPESQTNPALRWAISLGVFKTEEAAKAYIGQLIPQGVRSARIMARNVTSTRQAYQWRGIDAATKASLDSLKAKFPNQEMRSCTG</sequence>
<proteinExistence type="predicted"/>
<dbReference type="PROSITE" id="PS51724">
    <property type="entry name" value="SPOR"/>
    <property type="match status" value="1"/>
</dbReference>
<evidence type="ECO:0000313" key="3">
    <source>
        <dbReference type="EMBL" id="MFL9880115.1"/>
    </source>
</evidence>
<organism evidence="3 4">
    <name type="scientific">Herbaspirillum rhizosphaerae</name>
    <dbReference type="NCBI Taxonomy" id="346179"/>
    <lineage>
        <taxon>Bacteria</taxon>
        <taxon>Pseudomonadati</taxon>
        <taxon>Pseudomonadota</taxon>
        <taxon>Betaproteobacteria</taxon>
        <taxon>Burkholderiales</taxon>
        <taxon>Oxalobacteraceae</taxon>
        <taxon>Herbaspirillum</taxon>
    </lineage>
</organism>
<accession>A0ABW8ZC49</accession>
<feature type="compositionally biased region" description="Low complexity" evidence="1">
    <location>
        <begin position="60"/>
        <end position="69"/>
    </location>
</feature>
<dbReference type="InterPro" id="IPR007730">
    <property type="entry name" value="SPOR-like_dom"/>
</dbReference>
<evidence type="ECO:0000259" key="2">
    <source>
        <dbReference type="PROSITE" id="PS51724"/>
    </source>
</evidence>
<evidence type="ECO:0000313" key="4">
    <source>
        <dbReference type="Proteomes" id="UP001629214"/>
    </source>
</evidence>
<dbReference type="Pfam" id="PF05036">
    <property type="entry name" value="SPOR"/>
    <property type="match status" value="1"/>
</dbReference>
<comment type="caution">
    <text evidence="3">The sequence shown here is derived from an EMBL/GenBank/DDBJ whole genome shotgun (WGS) entry which is preliminary data.</text>
</comment>
<dbReference type="EMBL" id="JAQQFR010000011">
    <property type="protein sequence ID" value="MFL9880115.1"/>
    <property type="molecule type" value="Genomic_DNA"/>
</dbReference>